<evidence type="ECO:0000256" key="1">
    <source>
        <dbReference type="SAM" id="Phobius"/>
    </source>
</evidence>
<evidence type="ECO:0000313" key="3">
    <source>
        <dbReference type="Proteomes" id="UP000198959"/>
    </source>
</evidence>
<keyword evidence="1" id="KW-0812">Transmembrane</keyword>
<organism evidence="2 3">
    <name type="scientific">Micromonospora pallida</name>
    <dbReference type="NCBI Taxonomy" id="145854"/>
    <lineage>
        <taxon>Bacteria</taxon>
        <taxon>Bacillati</taxon>
        <taxon>Actinomycetota</taxon>
        <taxon>Actinomycetes</taxon>
        <taxon>Micromonosporales</taxon>
        <taxon>Micromonosporaceae</taxon>
        <taxon>Micromonospora</taxon>
    </lineage>
</organism>
<dbReference type="OrthoDB" id="9803163at2"/>
<feature type="transmembrane region" description="Helical" evidence="1">
    <location>
        <begin position="115"/>
        <end position="136"/>
    </location>
</feature>
<feature type="transmembrane region" description="Helical" evidence="1">
    <location>
        <begin position="181"/>
        <end position="202"/>
    </location>
</feature>
<feature type="transmembrane region" description="Helical" evidence="1">
    <location>
        <begin position="61"/>
        <end position="77"/>
    </location>
</feature>
<name>A0A1C6THT4_9ACTN</name>
<feature type="transmembrane region" description="Helical" evidence="1">
    <location>
        <begin position="84"/>
        <end position="103"/>
    </location>
</feature>
<sequence length="228" mass="24391">MSPEPRKPPQDAVTVRRLRVGIGSVGIALPIALIVGYALVADRFVLLGSLSGYYHSPLRDVFVGGMCAIGVFLISYRHRQPDDLISTIAGVLAIGVALFPTATGDPTDTERLVGVVHQVCAAVLFLLLAVFCLVLFTRSDPTVRPDPVPGNRFYRTCGYLIVAAIALAVASNALPDDLRDTLRPVLWCEAVAVFAFGAAWLARSDAIFRAAQPPREESSAGRDHGPGR</sequence>
<keyword evidence="3" id="KW-1185">Reference proteome</keyword>
<feature type="transmembrane region" description="Helical" evidence="1">
    <location>
        <begin position="157"/>
        <end position="175"/>
    </location>
</feature>
<dbReference type="STRING" id="145854.GA0074692_6243"/>
<protein>
    <recommendedName>
        <fullName evidence="4">DUF998 domain-containing protein</fullName>
    </recommendedName>
</protein>
<keyword evidence="1" id="KW-1133">Transmembrane helix</keyword>
<dbReference type="RefSeq" id="WP_091650970.1">
    <property type="nucleotide sequence ID" value="NZ_FMHW01000002.1"/>
</dbReference>
<accession>A0A1C6THT4</accession>
<dbReference type="EMBL" id="FMHW01000002">
    <property type="protein sequence ID" value="SCL41294.1"/>
    <property type="molecule type" value="Genomic_DNA"/>
</dbReference>
<reference evidence="3" key="1">
    <citation type="submission" date="2016-06" db="EMBL/GenBank/DDBJ databases">
        <authorList>
            <person name="Varghese N."/>
            <person name="Submissions Spin"/>
        </authorList>
    </citation>
    <scope>NUCLEOTIDE SEQUENCE [LARGE SCALE GENOMIC DNA]</scope>
    <source>
        <strain evidence="3">DSM 43817</strain>
    </source>
</reference>
<evidence type="ECO:0008006" key="4">
    <source>
        <dbReference type="Google" id="ProtNLM"/>
    </source>
</evidence>
<evidence type="ECO:0000313" key="2">
    <source>
        <dbReference type="EMBL" id="SCL41294.1"/>
    </source>
</evidence>
<dbReference type="Proteomes" id="UP000198959">
    <property type="component" value="Unassembled WGS sequence"/>
</dbReference>
<feature type="transmembrane region" description="Helical" evidence="1">
    <location>
        <begin position="20"/>
        <end position="41"/>
    </location>
</feature>
<proteinExistence type="predicted"/>
<dbReference type="AlphaFoldDB" id="A0A1C6THT4"/>
<gene>
    <name evidence="2" type="ORF">GA0074692_6243</name>
</gene>
<keyword evidence="1" id="KW-0472">Membrane</keyword>